<dbReference type="RefSeq" id="XP_044555134.1">
    <property type="nucleotide sequence ID" value="XM_044700046.1"/>
</dbReference>
<feature type="compositionally biased region" description="Basic residues" evidence="1">
    <location>
        <begin position="26"/>
        <end position="45"/>
    </location>
</feature>
<protein>
    <submittedName>
        <fullName evidence="3">Uncharacterized protein</fullName>
    </submittedName>
</protein>
<evidence type="ECO:0000256" key="1">
    <source>
        <dbReference type="SAM" id="MobiDB-lite"/>
    </source>
</evidence>
<dbReference type="AlphaFoldDB" id="A0AA88H1X1"/>
<feature type="transmembrane region" description="Helical" evidence="2">
    <location>
        <begin position="118"/>
        <end position="146"/>
    </location>
</feature>
<feature type="compositionally biased region" description="Basic and acidic residues" evidence="1">
    <location>
        <begin position="14"/>
        <end position="24"/>
    </location>
</feature>
<comment type="caution">
    <text evidence="3">The sequence shown here is derived from an EMBL/GenBank/DDBJ whole genome shotgun (WGS) entry which is preliminary data.</text>
</comment>
<keyword evidence="2" id="KW-1133">Transmembrane helix</keyword>
<dbReference type="GeneID" id="68102271"/>
<accession>A0AA88H1X1</accession>
<evidence type="ECO:0000256" key="2">
    <source>
        <dbReference type="SAM" id="Phobius"/>
    </source>
</evidence>
<reference evidence="3 4" key="1">
    <citation type="journal article" date="2018" name="BMC Genomics">
        <title>The genome of Naegleria lovaniensis, the basis for a comparative approach to unravel pathogenicity factors of the human pathogenic amoeba N. fowleri.</title>
        <authorList>
            <person name="Liechti N."/>
            <person name="Schurch N."/>
            <person name="Bruggmann R."/>
            <person name="Wittwer M."/>
        </authorList>
    </citation>
    <scope>NUCLEOTIDE SEQUENCE [LARGE SCALE GENOMIC DNA]</scope>
    <source>
        <strain evidence="3 4">ATCC 30569</strain>
    </source>
</reference>
<gene>
    <name evidence="3" type="ORF">C9374_009817</name>
</gene>
<feature type="transmembrane region" description="Helical" evidence="2">
    <location>
        <begin position="255"/>
        <end position="278"/>
    </location>
</feature>
<feature type="transmembrane region" description="Helical" evidence="2">
    <location>
        <begin position="205"/>
        <end position="235"/>
    </location>
</feature>
<dbReference type="Proteomes" id="UP000816034">
    <property type="component" value="Unassembled WGS sequence"/>
</dbReference>
<keyword evidence="4" id="KW-1185">Reference proteome</keyword>
<organism evidence="3 4">
    <name type="scientific">Naegleria lovaniensis</name>
    <name type="common">Amoeba</name>
    <dbReference type="NCBI Taxonomy" id="51637"/>
    <lineage>
        <taxon>Eukaryota</taxon>
        <taxon>Discoba</taxon>
        <taxon>Heterolobosea</taxon>
        <taxon>Tetramitia</taxon>
        <taxon>Eutetramitia</taxon>
        <taxon>Vahlkampfiidae</taxon>
        <taxon>Naegleria</taxon>
    </lineage>
</organism>
<evidence type="ECO:0000313" key="3">
    <source>
        <dbReference type="EMBL" id="KAG2393240.1"/>
    </source>
</evidence>
<name>A0AA88H1X1_NAELO</name>
<dbReference type="EMBL" id="PYSW02000003">
    <property type="protein sequence ID" value="KAG2393240.1"/>
    <property type="molecule type" value="Genomic_DNA"/>
</dbReference>
<keyword evidence="2" id="KW-0812">Transmembrane</keyword>
<keyword evidence="2" id="KW-0472">Membrane</keyword>
<evidence type="ECO:0000313" key="4">
    <source>
        <dbReference type="Proteomes" id="UP000816034"/>
    </source>
</evidence>
<sequence length="319" mass="35335">MSPNVVLEEVVRDDDDHHHEEISHPSRTRHSHQHHPMIPSSHHHQTTIPSDHEAPSSFTLALIKSHPRKLMLYWLSCVVKFTFAIIVFAVAINTFVALGDVDELEKYDKTMTSKLTAFMVGVSLLHLFTGTVMVVGSVCGIVASLYPGSKPSNVVSDSMGVSIHGSGAAVGDFGQSLGSAVDQANRNMWNPIFISRALKTANIRYYCSIIWLVCSVLTILFQVGRMILAGVGVSVMHLMIERFKSMPELDVQTDVIILILTSVVALAACSPFIVLSFIATRRIRNYKKELEKQQELIKDSVMDDMDSTDLELNRSNTSV</sequence>
<feature type="transmembrane region" description="Helical" evidence="2">
    <location>
        <begin position="72"/>
        <end position="98"/>
    </location>
</feature>
<proteinExistence type="predicted"/>
<feature type="region of interest" description="Disordered" evidence="1">
    <location>
        <begin position="10"/>
        <end position="52"/>
    </location>
</feature>